<gene>
    <name evidence="3" type="ORF">GCM10007103_31410</name>
</gene>
<sequence>MKTKLPLAFSIFGLLFCSITYAQSYIGLQQDHYSGIQGIILNPAAVVDSRQRADINLLSVSAFGGSDYFSTDLGNLLESEDGLVIEDEMEQFPADDNQFFFNVDALGPSFMFNLTPRSSLGVTTRVRAFLNLNNINGTLYENITEDFDGTENFDFNLDNFSGTIHAWSEIGFTYGRILMDDQQNFLKAGITLKYLQGAGSTFVNAPSAMGQYDAATDALMTSGILSYGSTPGFDSDDINFENLSSGFGGDFGLVYEYRPGYAFDTDDHLRSNYQFRIGVSVTDIGSISYADSEIIGYDLTNTISADAFEDSDLETVLEENYAGTEKVTKAKINLPAALHAFVDYKLQNRMFISLQGSLSLVNENKEQANRIINSLSATPRYQSRWFSFYLPLSIRQYDGFSMGAGFRLGPLSVGSGSIISNYISDSSKTTDLYVGLKIPIYR</sequence>
<evidence type="ECO:0000259" key="2">
    <source>
        <dbReference type="Pfam" id="PF18990"/>
    </source>
</evidence>
<dbReference type="AlphaFoldDB" id="A0A918W1R2"/>
<keyword evidence="4" id="KW-1185">Reference proteome</keyword>
<dbReference type="Proteomes" id="UP000610456">
    <property type="component" value="Unassembled WGS sequence"/>
</dbReference>
<name>A0A918W1R2_9FLAO</name>
<dbReference type="EMBL" id="BMXB01000018">
    <property type="protein sequence ID" value="GHA48172.1"/>
    <property type="molecule type" value="Genomic_DNA"/>
</dbReference>
<keyword evidence="1" id="KW-0732">Signal</keyword>
<reference evidence="3" key="1">
    <citation type="journal article" date="2014" name="Int. J. Syst. Evol. Microbiol.">
        <title>Complete genome sequence of Corynebacterium casei LMG S-19264T (=DSM 44701T), isolated from a smear-ripened cheese.</title>
        <authorList>
            <consortium name="US DOE Joint Genome Institute (JGI-PGF)"/>
            <person name="Walter F."/>
            <person name="Albersmeier A."/>
            <person name="Kalinowski J."/>
            <person name="Ruckert C."/>
        </authorList>
    </citation>
    <scope>NUCLEOTIDE SEQUENCE</scope>
    <source>
        <strain evidence="3">KCTC 12719</strain>
    </source>
</reference>
<protein>
    <recommendedName>
        <fullName evidence="2">DUF5723 domain-containing protein</fullName>
    </recommendedName>
</protein>
<feature type="domain" description="DUF5723" evidence="2">
    <location>
        <begin position="43"/>
        <end position="410"/>
    </location>
</feature>
<reference evidence="3" key="2">
    <citation type="submission" date="2020-09" db="EMBL/GenBank/DDBJ databases">
        <authorList>
            <person name="Sun Q."/>
            <person name="Kim S."/>
        </authorList>
    </citation>
    <scope>NUCLEOTIDE SEQUENCE</scope>
    <source>
        <strain evidence="3">KCTC 12719</strain>
    </source>
</reference>
<proteinExistence type="predicted"/>
<dbReference type="Pfam" id="PF18990">
    <property type="entry name" value="DUF5723"/>
    <property type="match status" value="1"/>
</dbReference>
<evidence type="ECO:0000256" key="1">
    <source>
        <dbReference type="SAM" id="SignalP"/>
    </source>
</evidence>
<feature type="signal peptide" evidence="1">
    <location>
        <begin position="1"/>
        <end position="22"/>
    </location>
</feature>
<accession>A0A918W1R2</accession>
<comment type="caution">
    <text evidence="3">The sequence shown here is derived from an EMBL/GenBank/DDBJ whole genome shotgun (WGS) entry which is preliminary data.</text>
</comment>
<dbReference type="InterPro" id="IPR043781">
    <property type="entry name" value="DUF5723"/>
</dbReference>
<evidence type="ECO:0000313" key="4">
    <source>
        <dbReference type="Proteomes" id="UP000610456"/>
    </source>
</evidence>
<feature type="chain" id="PRO_5036696788" description="DUF5723 domain-containing protein" evidence="1">
    <location>
        <begin position="23"/>
        <end position="442"/>
    </location>
</feature>
<evidence type="ECO:0000313" key="3">
    <source>
        <dbReference type="EMBL" id="GHA48172.1"/>
    </source>
</evidence>
<organism evidence="3 4">
    <name type="scientific">Salinimicrobium marinum</name>
    <dbReference type="NCBI Taxonomy" id="680283"/>
    <lineage>
        <taxon>Bacteria</taxon>
        <taxon>Pseudomonadati</taxon>
        <taxon>Bacteroidota</taxon>
        <taxon>Flavobacteriia</taxon>
        <taxon>Flavobacteriales</taxon>
        <taxon>Flavobacteriaceae</taxon>
        <taxon>Salinimicrobium</taxon>
    </lineage>
</organism>
<dbReference type="RefSeq" id="WP_189605821.1">
    <property type="nucleotide sequence ID" value="NZ_BMXB01000018.1"/>
</dbReference>